<evidence type="ECO:0000313" key="3">
    <source>
        <dbReference type="EMBL" id="MDJ1496138.1"/>
    </source>
</evidence>
<name>A0ABT7CQW1_9BACT</name>
<accession>A0ABT7CQW1</accession>
<evidence type="ECO:0000313" key="4">
    <source>
        <dbReference type="Proteomes" id="UP001228581"/>
    </source>
</evidence>
<dbReference type="EMBL" id="JASJOT010000020">
    <property type="protein sequence ID" value="MDJ1496138.1"/>
    <property type="molecule type" value="Genomic_DNA"/>
</dbReference>
<evidence type="ECO:0000256" key="2">
    <source>
        <dbReference type="SAM" id="SignalP"/>
    </source>
</evidence>
<feature type="signal peptide" evidence="2">
    <location>
        <begin position="1"/>
        <end position="21"/>
    </location>
</feature>
<comment type="caution">
    <text evidence="3">The sequence shown here is derived from an EMBL/GenBank/DDBJ whole genome shotgun (WGS) entry which is preliminary data.</text>
</comment>
<evidence type="ECO:0000256" key="1">
    <source>
        <dbReference type="SAM" id="MobiDB-lite"/>
    </source>
</evidence>
<sequence length="76" mass="8617">MKKRFMLATLVAALFSGVMFAQTTPAKNSKQEKKENMATNQGNKAEKNMGHTEKSTVHKEYHKTSVHKKTDHAKKQ</sequence>
<gene>
    <name evidence="3" type="ORF">QNI19_24590</name>
</gene>
<feature type="chain" id="PRO_5045210922" evidence="2">
    <location>
        <begin position="22"/>
        <end position="76"/>
    </location>
</feature>
<keyword evidence="4" id="KW-1185">Reference proteome</keyword>
<dbReference type="RefSeq" id="WP_314000711.1">
    <property type="nucleotide sequence ID" value="NZ_JASJOR010000002.1"/>
</dbReference>
<keyword evidence="2" id="KW-0732">Signal</keyword>
<protein>
    <submittedName>
        <fullName evidence="3">Uncharacterized protein</fullName>
    </submittedName>
</protein>
<proteinExistence type="predicted"/>
<feature type="compositionally biased region" description="Basic and acidic residues" evidence="1">
    <location>
        <begin position="44"/>
        <end position="63"/>
    </location>
</feature>
<reference evidence="3 4" key="1">
    <citation type="submission" date="2023-05" db="EMBL/GenBank/DDBJ databases">
        <authorList>
            <person name="Zhang X."/>
        </authorList>
    </citation>
    <scope>NUCLEOTIDE SEQUENCE [LARGE SCALE GENOMIC DNA]</scope>
    <source>
        <strain evidence="3 4">DM2B3-1</strain>
    </source>
</reference>
<dbReference type="Proteomes" id="UP001228581">
    <property type="component" value="Unassembled WGS sequence"/>
</dbReference>
<feature type="region of interest" description="Disordered" evidence="1">
    <location>
        <begin position="23"/>
        <end position="76"/>
    </location>
</feature>
<organism evidence="3 4">
    <name type="scientific">Xanthocytophaga flava</name>
    <dbReference type="NCBI Taxonomy" id="3048013"/>
    <lineage>
        <taxon>Bacteria</taxon>
        <taxon>Pseudomonadati</taxon>
        <taxon>Bacteroidota</taxon>
        <taxon>Cytophagia</taxon>
        <taxon>Cytophagales</taxon>
        <taxon>Rhodocytophagaceae</taxon>
        <taxon>Xanthocytophaga</taxon>
    </lineage>
</organism>
<feature type="compositionally biased region" description="Basic residues" evidence="1">
    <location>
        <begin position="64"/>
        <end position="76"/>
    </location>
</feature>